<organism evidence="2 3">
    <name type="scientific">Nephila pilipes</name>
    <name type="common">Giant wood spider</name>
    <name type="synonym">Nephila maculata</name>
    <dbReference type="NCBI Taxonomy" id="299642"/>
    <lineage>
        <taxon>Eukaryota</taxon>
        <taxon>Metazoa</taxon>
        <taxon>Ecdysozoa</taxon>
        <taxon>Arthropoda</taxon>
        <taxon>Chelicerata</taxon>
        <taxon>Arachnida</taxon>
        <taxon>Araneae</taxon>
        <taxon>Araneomorphae</taxon>
        <taxon>Entelegynae</taxon>
        <taxon>Araneoidea</taxon>
        <taxon>Nephilidae</taxon>
        <taxon>Nephila</taxon>
    </lineage>
</organism>
<accession>A0A8X6Q313</accession>
<keyword evidence="3" id="KW-1185">Reference proteome</keyword>
<comment type="caution">
    <text evidence="2">The sequence shown here is derived from an EMBL/GenBank/DDBJ whole genome shotgun (WGS) entry which is preliminary data.</text>
</comment>
<evidence type="ECO:0000313" key="3">
    <source>
        <dbReference type="Proteomes" id="UP000887013"/>
    </source>
</evidence>
<evidence type="ECO:0000313" key="2">
    <source>
        <dbReference type="EMBL" id="GFU03096.1"/>
    </source>
</evidence>
<feature type="chain" id="PRO_5036462702" evidence="1">
    <location>
        <begin position="23"/>
        <end position="81"/>
    </location>
</feature>
<keyword evidence="1" id="KW-0732">Signal</keyword>
<dbReference type="AlphaFoldDB" id="A0A8X6Q313"/>
<dbReference type="EMBL" id="BMAW01076788">
    <property type="protein sequence ID" value="GFU03096.1"/>
    <property type="molecule type" value="Genomic_DNA"/>
</dbReference>
<sequence length="81" mass="9666">MRGTTFPLCFNLIHRAVWIVAAWSVEGRGDLPWRYTDDDLYRREPVSTLFRFGNFFRGFPMTNPALGRERFWKFCRGLSRC</sequence>
<evidence type="ECO:0000256" key="1">
    <source>
        <dbReference type="SAM" id="SignalP"/>
    </source>
</evidence>
<dbReference type="Proteomes" id="UP000887013">
    <property type="component" value="Unassembled WGS sequence"/>
</dbReference>
<proteinExistence type="predicted"/>
<reference evidence="2" key="1">
    <citation type="submission" date="2020-08" db="EMBL/GenBank/DDBJ databases">
        <title>Multicomponent nature underlies the extraordinary mechanical properties of spider dragline silk.</title>
        <authorList>
            <person name="Kono N."/>
            <person name="Nakamura H."/>
            <person name="Mori M."/>
            <person name="Yoshida Y."/>
            <person name="Ohtoshi R."/>
            <person name="Malay A.D."/>
            <person name="Moran D.A.P."/>
            <person name="Tomita M."/>
            <person name="Numata K."/>
            <person name="Arakawa K."/>
        </authorList>
    </citation>
    <scope>NUCLEOTIDE SEQUENCE</scope>
</reference>
<feature type="signal peptide" evidence="1">
    <location>
        <begin position="1"/>
        <end position="22"/>
    </location>
</feature>
<protein>
    <submittedName>
        <fullName evidence="2">Uncharacterized protein</fullName>
    </submittedName>
</protein>
<name>A0A8X6Q313_NEPPI</name>
<gene>
    <name evidence="2" type="ORF">NPIL_506851</name>
</gene>